<dbReference type="GO" id="GO:0007143">
    <property type="term" value="P:female meiotic nuclear division"/>
    <property type="evidence" value="ECO:0007669"/>
    <property type="project" value="InterPro"/>
</dbReference>
<dbReference type="OrthoDB" id="691244at2759"/>
<evidence type="ECO:0000256" key="1">
    <source>
        <dbReference type="SAM" id="MobiDB-lite"/>
    </source>
</evidence>
<gene>
    <name evidence="3" type="primary">LOC103708614</name>
</gene>
<organism evidence="2 3">
    <name type="scientific">Phoenix dactylifera</name>
    <name type="common">Date palm</name>
    <dbReference type="NCBI Taxonomy" id="42345"/>
    <lineage>
        <taxon>Eukaryota</taxon>
        <taxon>Viridiplantae</taxon>
        <taxon>Streptophyta</taxon>
        <taxon>Embryophyta</taxon>
        <taxon>Tracheophyta</taxon>
        <taxon>Spermatophyta</taxon>
        <taxon>Magnoliopsida</taxon>
        <taxon>Liliopsida</taxon>
        <taxon>Arecaceae</taxon>
        <taxon>Coryphoideae</taxon>
        <taxon>Phoeniceae</taxon>
        <taxon>Phoenix</taxon>
    </lineage>
</organism>
<evidence type="ECO:0000313" key="3">
    <source>
        <dbReference type="RefSeq" id="XP_008791848.2"/>
    </source>
</evidence>
<accession>A0A8B7C518</accession>
<dbReference type="PANTHER" id="PTHR33385:SF18">
    <property type="entry name" value="XRI1-LIKE PROTEIN"/>
    <property type="match status" value="1"/>
</dbReference>
<name>A0A8B7C518_PHODC</name>
<reference evidence="2" key="1">
    <citation type="journal article" date="2019" name="Nat. Commun.">
        <title>Genome-wide association mapping of date palm fruit traits.</title>
        <authorList>
            <person name="Hazzouri K.M."/>
            <person name="Gros-Balthazard M."/>
            <person name="Flowers J.M."/>
            <person name="Copetti D."/>
            <person name="Lemansour A."/>
            <person name="Lebrun M."/>
            <person name="Masmoudi K."/>
            <person name="Ferrand S."/>
            <person name="Dhar M.I."/>
            <person name="Fresquez Z.A."/>
            <person name="Rosas U."/>
            <person name="Zhang J."/>
            <person name="Talag J."/>
            <person name="Lee S."/>
            <person name="Kudrna D."/>
            <person name="Powell R.F."/>
            <person name="Leitch I.J."/>
            <person name="Krueger R.R."/>
            <person name="Wing R.A."/>
            <person name="Amiri K.M.A."/>
            <person name="Purugganan M.D."/>
        </authorList>
    </citation>
    <scope>NUCLEOTIDE SEQUENCE [LARGE SCALE GENOMIC DNA]</scope>
    <source>
        <strain evidence="2">cv. Khalas</strain>
    </source>
</reference>
<dbReference type="AlphaFoldDB" id="A0A8B7C518"/>
<protein>
    <submittedName>
        <fullName evidence="3">Uncharacterized protein LOC103708614</fullName>
    </submittedName>
</protein>
<reference evidence="3" key="2">
    <citation type="submission" date="2025-08" db="UniProtKB">
        <authorList>
            <consortium name="RefSeq"/>
        </authorList>
    </citation>
    <scope>IDENTIFICATION</scope>
    <source>
        <tissue evidence="3">Young leaves</tissue>
    </source>
</reference>
<dbReference type="Proteomes" id="UP000228380">
    <property type="component" value="Chromosome 8"/>
</dbReference>
<feature type="compositionally biased region" description="Polar residues" evidence="1">
    <location>
        <begin position="144"/>
        <end position="155"/>
    </location>
</feature>
<evidence type="ECO:0000313" key="2">
    <source>
        <dbReference type="Proteomes" id="UP000228380"/>
    </source>
</evidence>
<dbReference type="PANTHER" id="PTHR33385">
    <property type="entry name" value="PROTEIN XRI1"/>
    <property type="match status" value="1"/>
</dbReference>
<sequence>METAYGRDREQQQAWSRDMMALDNCFLFPFQPSLDIWDPPTFGLGDHHEFIPLAMESPLSSEASTGYLQDAVADWSDRCKRRRTASNGHDDPISTTKDLQDLLQGFWDSNCHVDPLDDLNYMFQDNSTVSEDPLNLLMPMKGPSTLQEANASPHQQEPLPSLSSLEKPLSEDPSGKLTHESKDSEASHPSPTVIKSFSPKETEIRHGARKKKKAVGVVYPFVVVKPGGLEGDVTLDDINARLLMRPARPVHHPVGEYACGPCVSPDGPGLSGKAVVSLTRIHTQGSGTITIIRTRG</sequence>
<dbReference type="RefSeq" id="XP_008791848.2">
    <property type="nucleotide sequence ID" value="XM_008793626.3"/>
</dbReference>
<dbReference type="KEGG" id="pda:103708614"/>
<feature type="region of interest" description="Disordered" evidence="1">
    <location>
        <begin position="133"/>
        <end position="209"/>
    </location>
</feature>
<feature type="compositionally biased region" description="Basic and acidic residues" evidence="1">
    <location>
        <begin position="168"/>
        <end position="186"/>
    </location>
</feature>
<feature type="compositionally biased region" description="Low complexity" evidence="1">
    <location>
        <begin position="157"/>
        <end position="167"/>
    </location>
</feature>
<keyword evidence="2" id="KW-1185">Reference proteome</keyword>
<proteinExistence type="predicted"/>
<dbReference type="InterPro" id="IPR039933">
    <property type="entry name" value="XRI1"/>
</dbReference>
<dbReference type="GeneID" id="103708614"/>
<dbReference type="GO" id="GO:0007140">
    <property type="term" value="P:male meiotic nuclear division"/>
    <property type="evidence" value="ECO:0007669"/>
    <property type="project" value="InterPro"/>
</dbReference>